<dbReference type="SUPFAM" id="SSF51445">
    <property type="entry name" value="(Trans)glycosidases"/>
    <property type="match status" value="1"/>
</dbReference>
<comment type="caution">
    <text evidence="3">The sequence shown here is derived from an EMBL/GenBank/DDBJ whole genome shotgun (WGS) entry which is preliminary data.</text>
</comment>
<gene>
    <name evidence="3" type="ORF">D9X91_05640</name>
</gene>
<accession>A0A3L7K0J9</accession>
<organism evidence="3 4">
    <name type="scientific">Falsibacillus albus</name>
    <dbReference type="NCBI Taxonomy" id="2478915"/>
    <lineage>
        <taxon>Bacteria</taxon>
        <taxon>Bacillati</taxon>
        <taxon>Bacillota</taxon>
        <taxon>Bacilli</taxon>
        <taxon>Bacillales</taxon>
        <taxon>Bacillaceae</taxon>
        <taxon>Falsibacillus</taxon>
    </lineage>
</organism>
<dbReference type="RefSeq" id="WP_121679609.1">
    <property type="nucleotide sequence ID" value="NZ_RCVZ01000003.1"/>
</dbReference>
<proteinExistence type="predicted"/>
<dbReference type="Pfam" id="PF19200">
    <property type="entry name" value="MupG_N"/>
    <property type="match status" value="1"/>
</dbReference>
<dbReference type="Gene3D" id="3.20.20.70">
    <property type="entry name" value="Aldolase class I"/>
    <property type="match status" value="1"/>
</dbReference>
<feature type="domain" description="6-phospho-N-acetylmuramidase N-terminal" evidence="2">
    <location>
        <begin position="4"/>
        <end position="238"/>
    </location>
</feature>
<dbReference type="InterPro" id="IPR013785">
    <property type="entry name" value="Aldolase_TIM"/>
</dbReference>
<reference evidence="3 4" key="1">
    <citation type="submission" date="2018-10" db="EMBL/GenBank/DDBJ databases">
        <title>Falsibacillus sp. genome draft.</title>
        <authorList>
            <person name="Shi S."/>
        </authorList>
    </citation>
    <scope>NUCLEOTIDE SEQUENCE [LARGE SCALE GENOMIC DNA]</scope>
    <source>
        <strain evidence="3 4">GY 10110</strain>
    </source>
</reference>
<dbReference type="Gene3D" id="2.40.100.10">
    <property type="entry name" value="Cyclophilin-like"/>
    <property type="match status" value="1"/>
</dbReference>
<name>A0A3L7K0J9_9BACI</name>
<evidence type="ECO:0000259" key="2">
    <source>
        <dbReference type="Pfam" id="PF19200"/>
    </source>
</evidence>
<dbReference type="AlphaFoldDB" id="A0A3L7K0J9"/>
<evidence type="ECO:0000313" key="3">
    <source>
        <dbReference type="EMBL" id="RLQ96588.1"/>
    </source>
</evidence>
<dbReference type="InterPro" id="IPR017853">
    <property type="entry name" value="GH"/>
</dbReference>
<dbReference type="OrthoDB" id="5809921at2"/>
<dbReference type="InterPro" id="IPR029000">
    <property type="entry name" value="Cyclophilin-like_dom_sf"/>
</dbReference>
<dbReference type="Proteomes" id="UP000276770">
    <property type="component" value="Unassembled WGS sequence"/>
</dbReference>
<dbReference type="PANTHER" id="PTHR38435">
    <property type="match status" value="1"/>
</dbReference>
<dbReference type="EMBL" id="RCVZ01000003">
    <property type="protein sequence ID" value="RLQ96588.1"/>
    <property type="molecule type" value="Genomic_DNA"/>
</dbReference>
<dbReference type="InterPro" id="IPR008589">
    <property type="entry name" value="MupG"/>
</dbReference>
<evidence type="ECO:0000313" key="4">
    <source>
        <dbReference type="Proteomes" id="UP000276770"/>
    </source>
</evidence>
<dbReference type="InterPro" id="IPR043894">
    <property type="entry name" value="MupG_C"/>
</dbReference>
<keyword evidence="4" id="KW-1185">Reference proteome</keyword>
<feature type="domain" description="6-phospho-N-acetylmuramidase C-terminal" evidence="1">
    <location>
        <begin position="245"/>
        <end position="359"/>
    </location>
</feature>
<dbReference type="InterPro" id="IPR043797">
    <property type="entry name" value="MupG_N"/>
</dbReference>
<dbReference type="Pfam" id="PF05913">
    <property type="entry name" value="MupG_C"/>
    <property type="match status" value="1"/>
</dbReference>
<evidence type="ECO:0000259" key="1">
    <source>
        <dbReference type="Pfam" id="PF05913"/>
    </source>
</evidence>
<dbReference type="PANTHER" id="PTHR38435:SF1">
    <property type="entry name" value="DUF871 DOMAIN-CONTAINING PROTEIN"/>
    <property type="match status" value="1"/>
</dbReference>
<protein>
    <submittedName>
        <fullName evidence="3">DUF871 domain-containing protein</fullName>
    </submittedName>
</protein>
<dbReference type="SUPFAM" id="SSF50891">
    <property type="entry name" value="Cyclophilin-like"/>
    <property type="match status" value="1"/>
</dbReference>
<sequence length="361" mass="41172">MKRLGISIYPNHSTPERDMEYISLANQYGFKRVFTCLLSVDGEKEKVISNFKKTIAHANELGMEVIADISPRVFKELEISYDDLSFFADLGAAGIRLDLGFTGSEESIMTYNPHQLKIELNMSNATKYIDNIMAFQPNKSMLLGCHNFYPHRYAGLSYPFFIQCSQKFKDLGIRTAAFVSSHDASFGPWPVVEGLPTLEMHRELPIDVQAKHLFATGLVDDVLIGNAYASERELAALSSINKDKITLSVELYENTTKLEETIIFEEFHFYRGDVSDYMIRSTQSRVKYRGSEFKPSHTPDIRRGDILIENDLYGQYAGELQIALKDMKNSGKTNVVGRIREEEIFLIDYLEPWGKFAFQKV</sequence>